<dbReference type="EMBL" id="JAULSN010000005">
    <property type="protein sequence ID" value="KAK3371470.1"/>
    <property type="molecule type" value="Genomic_DNA"/>
</dbReference>
<evidence type="ECO:0000313" key="4">
    <source>
        <dbReference type="Proteomes" id="UP001287356"/>
    </source>
</evidence>
<organism evidence="3 4">
    <name type="scientific">Lasiosphaeria ovina</name>
    <dbReference type="NCBI Taxonomy" id="92902"/>
    <lineage>
        <taxon>Eukaryota</taxon>
        <taxon>Fungi</taxon>
        <taxon>Dikarya</taxon>
        <taxon>Ascomycota</taxon>
        <taxon>Pezizomycotina</taxon>
        <taxon>Sordariomycetes</taxon>
        <taxon>Sordariomycetidae</taxon>
        <taxon>Sordariales</taxon>
        <taxon>Lasiosphaeriaceae</taxon>
        <taxon>Lasiosphaeria</taxon>
    </lineage>
</organism>
<feature type="signal peptide" evidence="2">
    <location>
        <begin position="1"/>
        <end position="26"/>
    </location>
</feature>
<evidence type="ECO:0000313" key="3">
    <source>
        <dbReference type="EMBL" id="KAK3371470.1"/>
    </source>
</evidence>
<feature type="chain" id="PRO_5042148197" evidence="2">
    <location>
        <begin position="27"/>
        <end position="87"/>
    </location>
</feature>
<proteinExistence type="predicted"/>
<dbReference type="Proteomes" id="UP001287356">
    <property type="component" value="Unassembled WGS sequence"/>
</dbReference>
<keyword evidence="4" id="KW-1185">Reference proteome</keyword>
<feature type="region of interest" description="Disordered" evidence="1">
    <location>
        <begin position="26"/>
        <end position="46"/>
    </location>
</feature>
<gene>
    <name evidence="3" type="ORF">B0T24DRAFT_321387</name>
</gene>
<evidence type="ECO:0000256" key="2">
    <source>
        <dbReference type="SAM" id="SignalP"/>
    </source>
</evidence>
<reference evidence="3" key="1">
    <citation type="journal article" date="2023" name="Mol. Phylogenet. Evol.">
        <title>Genome-scale phylogeny and comparative genomics of the fungal order Sordariales.</title>
        <authorList>
            <person name="Hensen N."/>
            <person name="Bonometti L."/>
            <person name="Westerberg I."/>
            <person name="Brannstrom I.O."/>
            <person name="Guillou S."/>
            <person name="Cros-Aarteil S."/>
            <person name="Calhoun S."/>
            <person name="Haridas S."/>
            <person name="Kuo A."/>
            <person name="Mondo S."/>
            <person name="Pangilinan J."/>
            <person name="Riley R."/>
            <person name="LaButti K."/>
            <person name="Andreopoulos B."/>
            <person name="Lipzen A."/>
            <person name="Chen C."/>
            <person name="Yan M."/>
            <person name="Daum C."/>
            <person name="Ng V."/>
            <person name="Clum A."/>
            <person name="Steindorff A."/>
            <person name="Ohm R.A."/>
            <person name="Martin F."/>
            <person name="Silar P."/>
            <person name="Natvig D.O."/>
            <person name="Lalanne C."/>
            <person name="Gautier V."/>
            <person name="Ament-Velasquez S.L."/>
            <person name="Kruys A."/>
            <person name="Hutchinson M.I."/>
            <person name="Powell A.J."/>
            <person name="Barry K."/>
            <person name="Miller A.N."/>
            <person name="Grigoriev I.V."/>
            <person name="Debuchy R."/>
            <person name="Gladieux P."/>
            <person name="Hiltunen Thoren M."/>
            <person name="Johannesson H."/>
        </authorList>
    </citation>
    <scope>NUCLEOTIDE SEQUENCE</scope>
    <source>
        <strain evidence="3">CBS 958.72</strain>
    </source>
</reference>
<name>A0AAE0K889_9PEZI</name>
<sequence>MQPPTHPPGPLLLLLLLLSLSCIASRAPPPKKQSAPSFRREQREREREMHILAPSVHKVNEHDDVHGLLPSIISPGRNPALYKSYIV</sequence>
<keyword evidence="2" id="KW-0732">Signal</keyword>
<accession>A0AAE0K889</accession>
<reference evidence="3" key="2">
    <citation type="submission" date="2023-06" db="EMBL/GenBank/DDBJ databases">
        <authorList>
            <consortium name="Lawrence Berkeley National Laboratory"/>
            <person name="Haridas S."/>
            <person name="Hensen N."/>
            <person name="Bonometti L."/>
            <person name="Westerberg I."/>
            <person name="Brannstrom I.O."/>
            <person name="Guillou S."/>
            <person name="Cros-Aarteil S."/>
            <person name="Calhoun S."/>
            <person name="Kuo A."/>
            <person name="Mondo S."/>
            <person name="Pangilinan J."/>
            <person name="Riley R."/>
            <person name="Labutti K."/>
            <person name="Andreopoulos B."/>
            <person name="Lipzen A."/>
            <person name="Chen C."/>
            <person name="Yanf M."/>
            <person name="Daum C."/>
            <person name="Ng V."/>
            <person name="Clum A."/>
            <person name="Steindorff A."/>
            <person name="Ohm R."/>
            <person name="Martin F."/>
            <person name="Silar P."/>
            <person name="Natvig D."/>
            <person name="Lalanne C."/>
            <person name="Gautier V."/>
            <person name="Ament-Velasquez S.L."/>
            <person name="Kruys A."/>
            <person name="Hutchinson M.I."/>
            <person name="Powell A.J."/>
            <person name="Barry K."/>
            <person name="Miller A.N."/>
            <person name="Grigoriev I.V."/>
            <person name="Debuchy R."/>
            <person name="Gladieux P."/>
            <person name="Thoren M.H."/>
            <person name="Johannesson H."/>
        </authorList>
    </citation>
    <scope>NUCLEOTIDE SEQUENCE</scope>
    <source>
        <strain evidence="3">CBS 958.72</strain>
    </source>
</reference>
<comment type="caution">
    <text evidence="3">The sequence shown here is derived from an EMBL/GenBank/DDBJ whole genome shotgun (WGS) entry which is preliminary data.</text>
</comment>
<evidence type="ECO:0000256" key="1">
    <source>
        <dbReference type="SAM" id="MobiDB-lite"/>
    </source>
</evidence>
<dbReference type="AlphaFoldDB" id="A0AAE0K889"/>
<protein>
    <submittedName>
        <fullName evidence="3">Uncharacterized protein</fullName>
    </submittedName>
</protein>